<evidence type="ECO:0000256" key="1">
    <source>
        <dbReference type="ARBA" id="ARBA00009437"/>
    </source>
</evidence>
<reference evidence="6 7" key="1">
    <citation type="submission" date="2020-03" db="EMBL/GenBank/DDBJ databases">
        <title>Genomic Encyclopedia of Type Strains, Phase IV (KMG-IV): sequencing the most valuable type-strain genomes for metagenomic binning, comparative biology and taxonomic classification.</title>
        <authorList>
            <person name="Goeker M."/>
        </authorList>
    </citation>
    <scope>NUCLEOTIDE SEQUENCE [LARGE SCALE GENOMIC DNA]</scope>
    <source>
        <strain evidence="6 7">DSM 19867</strain>
    </source>
</reference>
<dbReference type="SUPFAM" id="SSF46785">
    <property type="entry name" value="Winged helix' DNA-binding domain"/>
    <property type="match status" value="1"/>
</dbReference>
<dbReference type="InterPro" id="IPR036390">
    <property type="entry name" value="WH_DNA-bd_sf"/>
</dbReference>
<dbReference type="InterPro" id="IPR000847">
    <property type="entry name" value="LysR_HTH_N"/>
</dbReference>
<dbReference type="PROSITE" id="PS50931">
    <property type="entry name" value="HTH_LYSR"/>
    <property type="match status" value="1"/>
</dbReference>
<dbReference type="SUPFAM" id="SSF53850">
    <property type="entry name" value="Periplasmic binding protein-like II"/>
    <property type="match status" value="1"/>
</dbReference>
<dbReference type="Pfam" id="PF03466">
    <property type="entry name" value="LysR_substrate"/>
    <property type="match status" value="1"/>
</dbReference>
<evidence type="ECO:0000256" key="2">
    <source>
        <dbReference type="ARBA" id="ARBA00023015"/>
    </source>
</evidence>
<dbReference type="Proteomes" id="UP000570514">
    <property type="component" value="Unassembled WGS sequence"/>
</dbReference>
<evidence type="ECO:0000256" key="4">
    <source>
        <dbReference type="ARBA" id="ARBA00023163"/>
    </source>
</evidence>
<dbReference type="InterPro" id="IPR005119">
    <property type="entry name" value="LysR_subst-bd"/>
</dbReference>
<proteinExistence type="inferred from homology"/>
<dbReference type="Pfam" id="PF00126">
    <property type="entry name" value="HTH_1"/>
    <property type="match status" value="1"/>
</dbReference>
<dbReference type="GO" id="GO:0032993">
    <property type="term" value="C:protein-DNA complex"/>
    <property type="evidence" value="ECO:0007669"/>
    <property type="project" value="TreeGrafter"/>
</dbReference>
<evidence type="ECO:0000259" key="5">
    <source>
        <dbReference type="PROSITE" id="PS50931"/>
    </source>
</evidence>
<keyword evidence="7" id="KW-1185">Reference proteome</keyword>
<gene>
    <name evidence="6" type="ORF">FHS83_003714</name>
</gene>
<dbReference type="PRINTS" id="PR00039">
    <property type="entry name" value="HTHLYSR"/>
</dbReference>
<sequence length="306" mass="33542">MDFRHFRYFVVTAEELHVARAAERLGIAQPALSQMIRTIEERVGARLFQRANRRITLTAAGLAFLTEAKLALQHAEMAGHAAKRAARGETGRVRIGYVSSALAEEQFLAALAAFRRSHPDVVVDLLLRTTSEQIEAMQEEDQDLAVARGPAPGIPDGYDVKLFSRWPILIAVPARHALADRQMIGLDDLKDETLLLPEDPPGSGLTHTIAQIFARHGFLPRRSIAVTEMTSWMGLVGGGLGMALLPSSARSLQTSSVVYRPLKDVTEFSDLLVISRRGEQAPQVKALLDRLWRAAPANAVKGEEGE</sequence>
<dbReference type="CDD" id="cd08414">
    <property type="entry name" value="PBP2_LTTR_aromatics_like"/>
    <property type="match status" value="1"/>
</dbReference>
<keyword evidence="2" id="KW-0805">Transcription regulation</keyword>
<accession>A0A846N3T8</accession>
<dbReference type="Gene3D" id="3.40.190.10">
    <property type="entry name" value="Periplasmic binding protein-like II"/>
    <property type="match status" value="2"/>
</dbReference>
<protein>
    <submittedName>
        <fullName evidence="6">DNA-binding transcriptional LysR family regulator</fullName>
    </submittedName>
</protein>
<dbReference type="GO" id="GO:0003677">
    <property type="term" value="F:DNA binding"/>
    <property type="evidence" value="ECO:0007669"/>
    <property type="project" value="UniProtKB-KW"/>
</dbReference>
<feature type="domain" description="HTH lysR-type" evidence="5">
    <location>
        <begin position="1"/>
        <end position="58"/>
    </location>
</feature>
<dbReference type="RefSeq" id="WP_167084919.1">
    <property type="nucleotide sequence ID" value="NZ_BAAADC010000001.1"/>
</dbReference>
<dbReference type="InterPro" id="IPR036388">
    <property type="entry name" value="WH-like_DNA-bd_sf"/>
</dbReference>
<organism evidence="6 7">
    <name type="scientific">Rhizomicrobium palustre</name>
    <dbReference type="NCBI Taxonomy" id="189966"/>
    <lineage>
        <taxon>Bacteria</taxon>
        <taxon>Pseudomonadati</taxon>
        <taxon>Pseudomonadota</taxon>
        <taxon>Alphaproteobacteria</taxon>
        <taxon>Micropepsales</taxon>
        <taxon>Micropepsaceae</taxon>
        <taxon>Rhizomicrobium</taxon>
    </lineage>
</organism>
<dbReference type="PANTHER" id="PTHR30346:SF17">
    <property type="entry name" value="LYSR FAMILY TRANSCRIPTIONAL REGULATOR"/>
    <property type="match status" value="1"/>
</dbReference>
<dbReference type="Gene3D" id="1.10.10.10">
    <property type="entry name" value="Winged helix-like DNA-binding domain superfamily/Winged helix DNA-binding domain"/>
    <property type="match status" value="1"/>
</dbReference>
<dbReference type="EMBL" id="JAASRM010000001">
    <property type="protein sequence ID" value="NIK90396.1"/>
    <property type="molecule type" value="Genomic_DNA"/>
</dbReference>
<dbReference type="GO" id="GO:0003700">
    <property type="term" value="F:DNA-binding transcription factor activity"/>
    <property type="evidence" value="ECO:0007669"/>
    <property type="project" value="InterPro"/>
</dbReference>
<evidence type="ECO:0000313" key="7">
    <source>
        <dbReference type="Proteomes" id="UP000570514"/>
    </source>
</evidence>
<dbReference type="PANTHER" id="PTHR30346">
    <property type="entry name" value="TRANSCRIPTIONAL DUAL REGULATOR HCAR-RELATED"/>
    <property type="match status" value="1"/>
</dbReference>
<keyword evidence="4" id="KW-0804">Transcription</keyword>
<evidence type="ECO:0000256" key="3">
    <source>
        <dbReference type="ARBA" id="ARBA00023125"/>
    </source>
</evidence>
<name>A0A846N3T8_9PROT</name>
<comment type="similarity">
    <text evidence="1">Belongs to the LysR transcriptional regulatory family.</text>
</comment>
<keyword evidence="3 6" id="KW-0238">DNA-binding</keyword>
<dbReference type="FunFam" id="1.10.10.10:FF:000001">
    <property type="entry name" value="LysR family transcriptional regulator"/>
    <property type="match status" value="1"/>
</dbReference>
<dbReference type="AlphaFoldDB" id="A0A846N3T8"/>
<evidence type="ECO:0000313" key="6">
    <source>
        <dbReference type="EMBL" id="NIK90396.1"/>
    </source>
</evidence>
<comment type="caution">
    <text evidence="6">The sequence shown here is derived from an EMBL/GenBank/DDBJ whole genome shotgun (WGS) entry which is preliminary data.</text>
</comment>